<feature type="binding site" evidence="5">
    <location>
        <position position="106"/>
    </location>
    <ligand>
        <name>S-methyl-5'-thioadenosine</name>
        <dbReference type="ChEBI" id="CHEBI:17509"/>
    </ligand>
</feature>
<keyword evidence="2 5" id="KW-0808">Transferase</keyword>
<dbReference type="OrthoDB" id="9793120at2"/>
<dbReference type="Pfam" id="PF01564">
    <property type="entry name" value="Spermine_synth"/>
    <property type="match status" value="1"/>
</dbReference>
<evidence type="ECO:0000256" key="8">
    <source>
        <dbReference type="RuleBase" id="RU003837"/>
    </source>
</evidence>
<evidence type="ECO:0000259" key="9">
    <source>
        <dbReference type="PROSITE" id="PS51006"/>
    </source>
</evidence>
<dbReference type="Pfam" id="PF17284">
    <property type="entry name" value="Spermine_synt_N"/>
    <property type="match status" value="1"/>
</dbReference>
<dbReference type="PROSITE" id="PS01330">
    <property type="entry name" value="PABS_1"/>
    <property type="match status" value="1"/>
</dbReference>
<name>A0A5A8F7I8_9BACT</name>
<protein>
    <recommendedName>
        <fullName evidence="5">Polyamine aminopropyltransferase</fullName>
    </recommendedName>
    <alternativeName>
        <fullName evidence="5">Putrescine aminopropyltransferase</fullName>
        <shortName evidence="5">PAPT</shortName>
    </alternativeName>
    <alternativeName>
        <fullName evidence="5">Spermidine synthase</fullName>
        <shortName evidence="5">SPDS</shortName>
        <shortName evidence="5">SPDSY</shortName>
        <ecNumber evidence="5">2.5.1.16</ecNumber>
    </alternativeName>
</protein>
<comment type="caution">
    <text evidence="10">The sequence shown here is derived from an EMBL/GenBank/DDBJ whole genome shotgun (WGS) entry which is preliminary data.</text>
</comment>
<evidence type="ECO:0000313" key="10">
    <source>
        <dbReference type="EMBL" id="KAA0259563.1"/>
    </source>
</evidence>
<keyword evidence="4 5" id="KW-0620">Polyamine biosynthesis</keyword>
<gene>
    <name evidence="5 10" type="primary">speE</name>
    <name evidence="10" type="ORF">FHQ18_01405</name>
</gene>
<dbReference type="GO" id="GO:0008295">
    <property type="term" value="P:spermidine biosynthetic process"/>
    <property type="evidence" value="ECO:0007669"/>
    <property type="project" value="UniProtKB-UniRule"/>
</dbReference>
<evidence type="ECO:0000256" key="4">
    <source>
        <dbReference type="ARBA" id="ARBA00023115"/>
    </source>
</evidence>
<evidence type="ECO:0000256" key="7">
    <source>
        <dbReference type="RuleBase" id="RU003836"/>
    </source>
</evidence>
<dbReference type="Gene3D" id="3.40.50.150">
    <property type="entry name" value="Vaccinia Virus protein VP39"/>
    <property type="match status" value="1"/>
</dbReference>
<dbReference type="Proteomes" id="UP000322876">
    <property type="component" value="Unassembled WGS sequence"/>
</dbReference>
<keyword evidence="11" id="KW-1185">Reference proteome</keyword>
<evidence type="ECO:0000256" key="6">
    <source>
        <dbReference type="PROSITE-ProRule" id="PRU00354"/>
    </source>
</evidence>
<comment type="pathway">
    <text evidence="5">Amine and polyamine biosynthesis; spermidine biosynthesis; spermidine from putrescine: step 1/1.</text>
</comment>
<dbReference type="UniPathway" id="UPA00248">
    <property type="reaction ID" value="UER00314"/>
</dbReference>
<proteinExistence type="inferred from homology"/>
<dbReference type="InterPro" id="IPR030373">
    <property type="entry name" value="PABS_CS"/>
</dbReference>
<dbReference type="PANTHER" id="PTHR11558:SF11">
    <property type="entry name" value="SPERMIDINE SYNTHASE"/>
    <property type="match status" value="1"/>
</dbReference>
<keyword evidence="3 5" id="KW-0745">Spermidine biosynthesis</keyword>
<feature type="binding site" evidence="5">
    <location>
        <begin position="155"/>
        <end position="158"/>
    </location>
    <ligand>
        <name>spermidine</name>
        <dbReference type="ChEBI" id="CHEBI:57834"/>
    </ligand>
</feature>
<sequence length="277" mass="31789">MDLWFTEKYENNTALSIKIKKTLYSGKSPFQKIDILESEDLGRILLLDDFIMLTEAHEFAYHEMIAHVPLFAHPNPEKVLIIGGGDGGTAREVVKHDVVKKCVMCEIDGMVVEKSKEYLPTVASAFDNPKLDLLIDDGIKYIKENKDTFDVIIIDSTDPIGPAEGLFKQEFYKQVFNCLKDDGIMVAQAENPYYYTDIQKDMFDNLKAVFPIVTMYLSFIPFYPSGMWSFAFASKKYKYNDNPRISDIENMEKTLKYFNNDIFYGCFALPNFAKVVL</sequence>
<dbReference type="NCBIfam" id="NF002010">
    <property type="entry name" value="PRK00811.1"/>
    <property type="match status" value="1"/>
</dbReference>
<dbReference type="InterPro" id="IPR035246">
    <property type="entry name" value="Spermidine_synt_N"/>
</dbReference>
<feature type="binding site" evidence="5">
    <location>
        <position position="31"/>
    </location>
    <ligand>
        <name>S-methyl-5'-thioadenosine</name>
        <dbReference type="ChEBI" id="CHEBI:17509"/>
    </ligand>
</feature>
<feature type="binding site" evidence="5">
    <location>
        <position position="162"/>
    </location>
    <ligand>
        <name>S-methyl-5'-thioadenosine</name>
        <dbReference type="ChEBI" id="CHEBI:17509"/>
    </ligand>
</feature>
<dbReference type="InterPro" id="IPR001045">
    <property type="entry name" value="Spermi_synthase"/>
</dbReference>
<feature type="active site" description="Proton acceptor" evidence="5 6">
    <location>
        <position position="155"/>
    </location>
</feature>
<dbReference type="PANTHER" id="PTHR11558">
    <property type="entry name" value="SPERMIDINE/SPERMINE SYNTHASE"/>
    <property type="match status" value="1"/>
</dbReference>
<reference evidence="10 11" key="1">
    <citation type="submission" date="2019-06" db="EMBL/GenBank/DDBJ databases">
        <title>Genomic insights into carbon and energy metabolism of Deferribacter autotrophicus revealed new metabolic traits in the phylum Deferribacteres.</title>
        <authorList>
            <person name="Slobodkin A.I."/>
            <person name="Slobodkina G.B."/>
            <person name="Allioux M."/>
            <person name="Alain K."/>
            <person name="Jebbar M."/>
            <person name="Shadrin V."/>
            <person name="Kublanov I.V."/>
            <person name="Toshchakov S.V."/>
            <person name="Bonch-Osmolovskaya E.A."/>
        </authorList>
    </citation>
    <scope>NUCLEOTIDE SEQUENCE [LARGE SCALE GENOMIC DNA]</scope>
    <source>
        <strain evidence="10 11">SL50</strain>
    </source>
</reference>
<comment type="subunit">
    <text evidence="5">Homodimer or homotetramer.</text>
</comment>
<comment type="function">
    <text evidence="5">Catalyzes the irreversible transfer of a propylamine group from the amino donor S-adenosylmethioninamine (decarboxy-AdoMet) to putrescine (1,4-diaminobutane) to yield spermidine.</text>
</comment>
<organism evidence="10 11">
    <name type="scientific">Deferribacter autotrophicus</name>
    <dbReference type="NCBI Taxonomy" id="500465"/>
    <lineage>
        <taxon>Bacteria</taxon>
        <taxon>Pseudomonadati</taxon>
        <taxon>Deferribacterota</taxon>
        <taxon>Deferribacteres</taxon>
        <taxon>Deferribacterales</taxon>
        <taxon>Deferribacteraceae</taxon>
        <taxon>Deferribacter</taxon>
    </lineage>
</organism>
<evidence type="ECO:0000313" key="11">
    <source>
        <dbReference type="Proteomes" id="UP000322876"/>
    </source>
</evidence>
<feature type="binding site" evidence="5">
    <location>
        <position position="86"/>
    </location>
    <ligand>
        <name>spermidine</name>
        <dbReference type="ChEBI" id="CHEBI:57834"/>
    </ligand>
</feature>
<dbReference type="InterPro" id="IPR030374">
    <property type="entry name" value="PABS"/>
</dbReference>
<dbReference type="AlphaFoldDB" id="A0A5A8F7I8"/>
<dbReference type="GO" id="GO:0004766">
    <property type="term" value="F:spermidine synthase activity"/>
    <property type="evidence" value="ECO:0007669"/>
    <property type="project" value="UniProtKB-UniRule"/>
</dbReference>
<dbReference type="Gene3D" id="2.30.140.10">
    <property type="entry name" value="Spermidine synthase, tetramerisation domain"/>
    <property type="match status" value="1"/>
</dbReference>
<comment type="similarity">
    <text evidence="1 5 7">Belongs to the spermidine/spermine synthase family.</text>
</comment>
<dbReference type="InterPro" id="IPR029063">
    <property type="entry name" value="SAM-dependent_MTases_sf"/>
</dbReference>
<dbReference type="RefSeq" id="WP_149265383.1">
    <property type="nucleotide sequence ID" value="NZ_VFJB01000001.1"/>
</dbReference>
<feature type="binding site" evidence="5">
    <location>
        <begin position="137"/>
        <end position="138"/>
    </location>
    <ligand>
        <name>S-methyl-5'-thioadenosine</name>
        <dbReference type="ChEBI" id="CHEBI:17509"/>
    </ligand>
</feature>
<dbReference type="PROSITE" id="PS51006">
    <property type="entry name" value="PABS_2"/>
    <property type="match status" value="1"/>
</dbReference>
<accession>A0A5A8F7I8</accession>
<evidence type="ECO:0000256" key="2">
    <source>
        <dbReference type="ARBA" id="ARBA00022679"/>
    </source>
</evidence>
<feature type="domain" description="PABS" evidence="9">
    <location>
        <begin position="2"/>
        <end position="235"/>
    </location>
</feature>
<evidence type="ECO:0000256" key="1">
    <source>
        <dbReference type="ARBA" id="ARBA00007867"/>
    </source>
</evidence>
<dbReference type="SUPFAM" id="SSF53335">
    <property type="entry name" value="S-adenosyl-L-methionine-dependent methyltransferases"/>
    <property type="match status" value="1"/>
</dbReference>
<dbReference type="InterPro" id="IPR037163">
    <property type="entry name" value="Spermidine_synt_N_sf"/>
</dbReference>
<dbReference type="HAMAP" id="MF_00198">
    <property type="entry name" value="Spermidine_synth"/>
    <property type="match status" value="1"/>
</dbReference>
<dbReference type="GO" id="GO:0005829">
    <property type="term" value="C:cytosol"/>
    <property type="evidence" value="ECO:0007669"/>
    <property type="project" value="TreeGrafter"/>
</dbReference>
<evidence type="ECO:0000256" key="5">
    <source>
        <dbReference type="HAMAP-Rule" id="MF_00198"/>
    </source>
</evidence>
<comment type="catalytic activity">
    <reaction evidence="5 8">
        <text>S-adenosyl 3-(methylsulfanyl)propylamine + putrescine = S-methyl-5'-thioadenosine + spermidine + H(+)</text>
        <dbReference type="Rhea" id="RHEA:12721"/>
        <dbReference type="ChEBI" id="CHEBI:15378"/>
        <dbReference type="ChEBI" id="CHEBI:17509"/>
        <dbReference type="ChEBI" id="CHEBI:57443"/>
        <dbReference type="ChEBI" id="CHEBI:57834"/>
        <dbReference type="ChEBI" id="CHEBI:326268"/>
        <dbReference type="EC" id="2.5.1.16"/>
    </reaction>
</comment>
<dbReference type="EMBL" id="VFJB01000001">
    <property type="protein sequence ID" value="KAA0259563.1"/>
    <property type="molecule type" value="Genomic_DNA"/>
</dbReference>
<dbReference type="EC" id="2.5.1.16" evidence="5"/>
<evidence type="ECO:0000256" key="3">
    <source>
        <dbReference type="ARBA" id="ARBA00023066"/>
    </source>
</evidence>
<dbReference type="CDD" id="cd02440">
    <property type="entry name" value="AdoMet_MTases"/>
    <property type="match status" value="1"/>
</dbReference>
<dbReference type="NCBIfam" id="NF037959">
    <property type="entry name" value="MFS_SpdSyn"/>
    <property type="match status" value="1"/>
</dbReference>
<dbReference type="NCBIfam" id="TIGR00417">
    <property type="entry name" value="speE"/>
    <property type="match status" value="1"/>
</dbReference>
<feature type="binding site" evidence="5">
    <location>
        <position position="62"/>
    </location>
    <ligand>
        <name>spermidine</name>
        <dbReference type="ChEBI" id="CHEBI:57834"/>
    </ligand>
</feature>